<evidence type="ECO:0000259" key="4">
    <source>
        <dbReference type="PROSITE" id="PS00623"/>
    </source>
</evidence>
<dbReference type="GO" id="GO:0016614">
    <property type="term" value="F:oxidoreductase activity, acting on CH-OH group of donors"/>
    <property type="evidence" value="ECO:0007669"/>
    <property type="project" value="InterPro"/>
</dbReference>
<evidence type="ECO:0000313" key="7">
    <source>
        <dbReference type="Proteomes" id="UP001175211"/>
    </source>
</evidence>
<keyword evidence="2" id="KW-0274">FAD</keyword>
<dbReference type="SUPFAM" id="SSF51905">
    <property type="entry name" value="FAD/NAD(P)-binding domain"/>
    <property type="match status" value="1"/>
</dbReference>
<dbReference type="InterPro" id="IPR000172">
    <property type="entry name" value="GMC_OxRdtase_N"/>
</dbReference>
<feature type="domain" description="Glucose-methanol-choline oxidoreductase N-terminal" evidence="4">
    <location>
        <begin position="350"/>
        <end position="373"/>
    </location>
</feature>
<evidence type="ECO:0000259" key="5">
    <source>
        <dbReference type="PROSITE" id="PS00624"/>
    </source>
</evidence>
<proteinExistence type="inferred from homology"/>
<dbReference type="EMBL" id="JAUEPS010000029">
    <property type="protein sequence ID" value="KAK0452909.1"/>
    <property type="molecule type" value="Genomic_DNA"/>
</dbReference>
<reference evidence="6" key="1">
    <citation type="submission" date="2023-06" db="EMBL/GenBank/DDBJ databases">
        <authorList>
            <consortium name="Lawrence Berkeley National Laboratory"/>
            <person name="Ahrendt S."/>
            <person name="Sahu N."/>
            <person name="Indic B."/>
            <person name="Wong-Bajracharya J."/>
            <person name="Merenyi Z."/>
            <person name="Ke H.-M."/>
            <person name="Monk M."/>
            <person name="Kocsube S."/>
            <person name="Drula E."/>
            <person name="Lipzen A."/>
            <person name="Balint B."/>
            <person name="Henrissat B."/>
            <person name="Andreopoulos B."/>
            <person name="Martin F.M."/>
            <person name="Harder C.B."/>
            <person name="Rigling D."/>
            <person name="Ford K.L."/>
            <person name="Foster G.D."/>
            <person name="Pangilinan J."/>
            <person name="Papanicolaou A."/>
            <person name="Barry K."/>
            <person name="LaButti K."/>
            <person name="Viragh M."/>
            <person name="Koriabine M."/>
            <person name="Yan M."/>
            <person name="Riley R."/>
            <person name="Champramary S."/>
            <person name="Plett K.L."/>
            <person name="Tsai I.J."/>
            <person name="Slot J."/>
            <person name="Sipos G."/>
            <person name="Plett J."/>
            <person name="Nagy L.G."/>
            <person name="Grigoriev I.V."/>
        </authorList>
    </citation>
    <scope>NUCLEOTIDE SEQUENCE</scope>
    <source>
        <strain evidence="6">CCBAS 213</strain>
    </source>
</reference>
<evidence type="ECO:0000256" key="1">
    <source>
        <dbReference type="ARBA" id="ARBA00001974"/>
    </source>
</evidence>
<evidence type="ECO:0000256" key="3">
    <source>
        <dbReference type="SAM" id="MobiDB-lite"/>
    </source>
</evidence>
<dbReference type="PROSITE" id="PS00624">
    <property type="entry name" value="GMC_OXRED_2"/>
    <property type="match status" value="1"/>
</dbReference>
<dbReference type="PANTHER" id="PTHR47190">
    <property type="entry name" value="DEHYDROGENASE, PUTATIVE-RELATED"/>
    <property type="match status" value="1"/>
</dbReference>
<dbReference type="PANTHER" id="PTHR47190:SF4">
    <property type="entry name" value="DEHYDROGENASE, PUTATIVE-RELATED"/>
    <property type="match status" value="1"/>
</dbReference>
<dbReference type="InterPro" id="IPR053208">
    <property type="entry name" value="GMC_Oxidoreductase_CD"/>
</dbReference>
<dbReference type="Gene3D" id="2.60.40.1210">
    <property type="entry name" value="Cellobiose dehydrogenase, cytochrome domain"/>
    <property type="match status" value="1"/>
</dbReference>
<dbReference type="Gene3D" id="3.50.50.60">
    <property type="entry name" value="FAD/NAD(P)-binding domain"/>
    <property type="match status" value="1"/>
</dbReference>
<dbReference type="GO" id="GO:0050660">
    <property type="term" value="F:flavin adenine dinucleotide binding"/>
    <property type="evidence" value="ECO:0007669"/>
    <property type="project" value="InterPro"/>
</dbReference>
<dbReference type="Pfam" id="PF00732">
    <property type="entry name" value="GMC_oxred_N"/>
    <property type="match status" value="1"/>
</dbReference>
<dbReference type="AlphaFoldDB" id="A0AA39K1S0"/>
<dbReference type="InterPro" id="IPR007867">
    <property type="entry name" value="GMC_OxRtase_C"/>
</dbReference>
<dbReference type="Proteomes" id="UP001175211">
    <property type="component" value="Unassembled WGS sequence"/>
</dbReference>
<comment type="caution">
    <text evidence="6">The sequence shown here is derived from an EMBL/GenBank/DDBJ whole genome shotgun (WGS) entry which is preliminary data.</text>
</comment>
<comment type="similarity">
    <text evidence="2">Belongs to the GMC oxidoreductase family.</text>
</comment>
<evidence type="ECO:0000256" key="2">
    <source>
        <dbReference type="RuleBase" id="RU003968"/>
    </source>
</evidence>
<comment type="cofactor">
    <cofactor evidence="1">
        <name>FAD</name>
        <dbReference type="ChEBI" id="CHEBI:57692"/>
    </cofactor>
</comment>
<dbReference type="Pfam" id="PF16010">
    <property type="entry name" value="CDH-cyt"/>
    <property type="match status" value="1"/>
</dbReference>
<evidence type="ECO:0000313" key="6">
    <source>
        <dbReference type="EMBL" id="KAK0452909.1"/>
    </source>
</evidence>
<feature type="region of interest" description="Disordered" evidence="3">
    <location>
        <begin position="239"/>
        <end position="261"/>
    </location>
</feature>
<dbReference type="Gene3D" id="3.30.410.10">
    <property type="entry name" value="Cholesterol Oxidase, domain 2"/>
    <property type="match status" value="1"/>
</dbReference>
<dbReference type="Pfam" id="PF05199">
    <property type="entry name" value="GMC_oxred_C"/>
    <property type="match status" value="1"/>
</dbReference>
<organism evidence="6 7">
    <name type="scientific">Armillaria tabescens</name>
    <name type="common">Ringless honey mushroom</name>
    <name type="synonym">Agaricus tabescens</name>
    <dbReference type="NCBI Taxonomy" id="1929756"/>
    <lineage>
        <taxon>Eukaryota</taxon>
        <taxon>Fungi</taxon>
        <taxon>Dikarya</taxon>
        <taxon>Basidiomycota</taxon>
        <taxon>Agaricomycotina</taxon>
        <taxon>Agaricomycetes</taxon>
        <taxon>Agaricomycetidae</taxon>
        <taxon>Agaricales</taxon>
        <taxon>Marasmiineae</taxon>
        <taxon>Physalacriaceae</taxon>
        <taxon>Desarmillaria</taxon>
    </lineage>
</organism>
<protein>
    <submittedName>
        <fullName evidence="6">GMC oxidoreductase</fullName>
    </submittedName>
</protein>
<dbReference type="SUPFAM" id="SSF54373">
    <property type="entry name" value="FAD-linked reductases, C-terminal domain"/>
    <property type="match status" value="1"/>
</dbReference>
<dbReference type="SUPFAM" id="SSF49344">
    <property type="entry name" value="CBD9-like"/>
    <property type="match status" value="1"/>
</dbReference>
<dbReference type="GeneID" id="85366400"/>
<feature type="domain" description="Glucose-methanol-choline oxidoreductase N-terminal" evidence="5">
    <location>
        <begin position="515"/>
        <end position="529"/>
    </location>
</feature>
<keyword evidence="7" id="KW-1185">Reference proteome</keyword>
<dbReference type="RefSeq" id="XP_060328245.1">
    <property type="nucleotide sequence ID" value="XM_060482852.1"/>
</dbReference>
<accession>A0AA39K1S0</accession>
<dbReference type="InterPro" id="IPR015920">
    <property type="entry name" value="Cellobiose_DH-like_cyt"/>
</dbReference>
<keyword evidence="2" id="KW-0285">Flavoprotein</keyword>
<name>A0AA39K1S0_ARMTA</name>
<sequence>MKDIRLFVRLLIPCELPLHSPFPLPSLAMSLRRLSHVVVTLLAILSGVRETAGQSASSYTDPITGMSFQALQDSSTGFVFGLALPETIGTDFIGQMIYPSTDGAGWGGAMTSTLLLVYWANGDEVMTSFRETSSYASPSVYDGNVTLSTIPDGTYVNDTHVSLTFLCGGCITGDSLSFSSTDTSAVLGWGYSTSSLSDITDSSTALVFHSAGYGEFGFSISGAQTSEYDTWAALAESSSEPSSTASASGTATSTSTTTAPTATTTGNITYDAIIVGSGPAGIIVAERMAEAGDNVLLIERGVASLYSCGGERVESWNDTITVFDLPANGYELPSLDDTSFYCTDTASQAGCILGGSGMVNALMWVPPTAVDFENFPAGWNWDNVSASADNLYARNPGTTLPSADGQYYDTAVWDIASAFLANNSWTEVDAIASPSDKTSVYSRPPWNIQGAQRAGPVMTYLPLAQAMDNFELMLSTTVTRVVRNGSTITGVEIETDGAREIININDGGKVVLTAGAMSTPRILFNSGIGPSDQIAIVQSGSTSITLPEESEWIDLPVGEGIMDHVIFAVTVDSATGFTAYDYSSINSASANSTDTELYNAGSGILARSGQRLTFWTNIETNRSTRYIQGTVAPKSNNTITWKIYLTHGLTSNGTLGITSDGSTTLIKSPWLTTDDDKATITSFMETFIGYMDNSSELSITSLTGDNITAESLIEDYTTGAHWAASCKMGESNDGSSVVDTDTRVWGTDNLFIADASIHPDLPVGNIQTVVMIVAEKAAEKIIAYTAPSNSTTSSVSTDTETFSATASYSGSAGATSVESLPATQTSVDSSSAAFTLVGSPTSSAAGSSSVGLTTTGTSTSTAASSVITDANICWNNYNSCIAAGQPNPDWDGCTATKDDCLTKASYGRRSRTHRKRRLTRF</sequence>
<dbReference type="CDD" id="cd09630">
    <property type="entry name" value="CDH_like_cytochrome"/>
    <property type="match status" value="1"/>
</dbReference>
<dbReference type="InterPro" id="IPR036188">
    <property type="entry name" value="FAD/NAD-bd_sf"/>
</dbReference>
<dbReference type="PROSITE" id="PS00623">
    <property type="entry name" value="GMC_OXRED_1"/>
    <property type="match status" value="1"/>
</dbReference>
<gene>
    <name evidence="6" type="ORF">EV420DRAFT_630390</name>
</gene>